<dbReference type="Pfam" id="PF00795">
    <property type="entry name" value="CN_hydrolase"/>
    <property type="match status" value="1"/>
</dbReference>
<dbReference type="EC" id="3.5.1.3" evidence="4"/>
<protein>
    <recommendedName>
        <fullName evidence="4">omega-amidase</fullName>
        <ecNumber evidence="4">3.5.1.3</ecNumber>
    </recommendedName>
    <alternativeName>
        <fullName evidence="5">Nitrilase homolog 2</fullName>
    </alternativeName>
</protein>
<evidence type="ECO:0000313" key="9">
    <source>
        <dbReference type="Proteomes" id="UP001153737"/>
    </source>
</evidence>
<dbReference type="EMBL" id="OU896707">
    <property type="protein sequence ID" value="CAG9813288.1"/>
    <property type="molecule type" value="Genomic_DNA"/>
</dbReference>
<dbReference type="PANTHER" id="PTHR23088">
    <property type="entry name" value="NITRILASE-RELATED"/>
    <property type="match status" value="1"/>
</dbReference>
<dbReference type="Gene3D" id="3.60.110.10">
    <property type="entry name" value="Carbon-nitrogen hydrolase"/>
    <property type="match status" value="1"/>
</dbReference>
<dbReference type="GO" id="GO:0050152">
    <property type="term" value="F:omega-amidase activity"/>
    <property type="evidence" value="ECO:0007669"/>
    <property type="project" value="UniProtKB-EC"/>
</dbReference>
<dbReference type="SUPFAM" id="SSF56317">
    <property type="entry name" value="Carbon-nitrogen hydrolase"/>
    <property type="match status" value="1"/>
</dbReference>
<dbReference type="FunFam" id="3.60.110.10:FF:000002">
    <property type="entry name" value="Nitrilase family member 2"/>
    <property type="match status" value="1"/>
</dbReference>
<name>A0A9N9SBU5_PHACE</name>
<comment type="similarity">
    <text evidence="1">Belongs to the carbon-nitrogen hydrolase superfamily. NIT1/NIT2 family.</text>
</comment>
<keyword evidence="2" id="KW-0378">Hydrolase</keyword>
<dbReference type="PROSITE" id="PS50263">
    <property type="entry name" value="CN_HYDROLASE"/>
    <property type="match status" value="1"/>
</dbReference>
<proteinExistence type="inferred from homology"/>
<evidence type="ECO:0000256" key="1">
    <source>
        <dbReference type="ARBA" id="ARBA00010613"/>
    </source>
</evidence>
<dbReference type="AlphaFoldDB" id="A0A9N9SBU5"/>
<dbReference type="InterPro" id="IPR003010">
    <property type="entry name" value="C-N_Hydrolase"/>
</dbReference>
<feature type="domain" description="CN hydrolase" evidence="7">
    <location>
        <begin position="5"/>
        <end position="249"/>
    </location>
</feature>
<evidence type="ECO:0000313" key="8">
    <source>
        <dbReference type="EMBL" id="CAG9813288.1"/>
    </source>
</evidence>
<dbReference type="GO" id="GO:0006541">
    <property type="term" value="P:glutamine metabolic process"/>
    <property type="evidence" value="ECO:0007669"/>
    <property type="project" value="TreeGrafter"/>
</dbReference>
<reference evidence="8" key="2">
    <citation type="submission" date="2022-10" db="EMBL/GenBank/DDBJ databases">
        <authorList>
            <consortium name="ENA_rothamsted_submissions"/>
            <consortium name="culmorum"/>
            <person name="King R."/>
        </authorList>
    </citation>
    <scope>NUCLEOTIDE SEQUENCE</scope>
</reference>
<dbReference type="CDD" id="cd07572">
    <property type="entry name" value="nit"/>
    <property type="match status" value="1"/>
</dbReference>
<accession>A0A9N9SBU5</accession>
<dbReference type="Proteomes" id="UP001153737">
    <property type="component" value="Chromosome 1"/>
</dbReference>
<comment type="catalytic activity">
    <reaction evidence="3">
        <text>2-oxoglutaramate + H2O = 2-oxoglutarate + NH4(+)</text>
        <dbReference type="Rhea" id="RHEA:32963"/>
        <dbReference type="ChEBI" id="CHEBI:15377"/>
        <dbReference type="ChEBI" id="CHEBI:16769"/>
        <dbReference type="ChEBI" id="CHEBI:16810"/>
        <dbReference type="ChEBI" id="CHEBI:28938"/>
        <dbReference type="EC" id="3.5.1.3"/>
    </reaction>
    <physiologicalReaction direction="left-to-right" evidence="3">
        <dbReference type="Rhea" id="RHEA:32964"/>
    </physiologicalReaction>
</comment>
<evidence type="ECO:0000259" key="7">
    <source>
        <dbReference type="PROSITE" id="PS50263"/>
    </source>
</evidence>
<evidence type="ECO:0000256" key="3">
    <source>
        <dbReference type="ARBA" id="ARBA00036637"/>
    </source>
</evidence>
<organism evidence="8 9">
    <name type="scientific">Phaedon cochleariae</name>
    <name type="common">Mustard beetle</name>
    <dbReference type="NCBI Taxonomy" id="80249"/>
    <lineage>
        <taxon>Eukaryota</taxon>
        <taxon>Metazoa</taxon>
        <taxon>Ecdysozoa</taxon>
        <taxon>Arthropoda</taxon>
        <taxon>Hexapoda</taxon>
        <taxon>Insecta</taxon>
        <taxon>Pterygota</taxon>
        <taxon>Neoptera</taxon>
        <taxon>Endopterygota</taxon>
        <taxon>Coleoptera</taxon>
        <taxon>Polyphaga</taxon>
        <taxon>Cucujiformia</taxon>
        <taxon>Chrysomeloidea</taxon>
        <taxon>Chrysomelidae</taxon>
        <taxon>Chrysomelinae</taxon>
        <taxon>Chrysomelini</taxon>
        <taxon>Phaedon</taxon>
    </lineage>
</organism>
<keyword evidence="9" id="KW-1185">Reference proteome</keyword>
<comment type="catalytic activity">
    <reaction evidence="6">
        <text>2-oxosuccinamate + H2O = oxaloacetate + NH4(+)</text>
        <dbReference type="Rhea" id="RHEA:59412"/>
        <dbReference type="ChEBI" id="CHEBI:15377"/>
        <dbReference type="ChEBI" id="CHEBI:16452"/>
        <dbReference type="ChEBI" id="CHEBI:28938"/>
        <dbReference type="ChEBI" id="CHEBI:57735"/>
        <dbReference type="EC" id="3.5.1.3"/>
    </reaction>
    <physiologicalReaction direction="left-to-right" evidence="6">
        <dbReference type="Rhea" id="RHEA:59413"/>
    </physiologicalReaction>
</comment>
<dbReference type="GO" id="GO:0006528">
    <property type="term" value="P:asparagine metabolic process"/>
    <property type="evidence" value="ECO:0007669"/>
    <property type="project" value="TreeGrafter"/>
</dbReference>
<dbReference type="InterPro" id="IPR036526">
    <property type="entry name" value="C-N_Hydrolase_sf"/>
</dbReference>
<dbReference type="InterPro" id="IPR045254">
    <property type="entry name" value="Nit1/2_C-N_Hydrolase"/>
</dbReference>
<evidence type="ECO:0000256" key="2">
    <source>
        <dbReference type="ARBA" id="ARBA00022801"/>
    </source>
</evidence>
<gene>
    <name evidence="8" type="ORF">PHAECO_LOCUS360</name>
</gene>
<evidence type="ECO:0000256" key="5">
    <source>
        <dbReference type="ARBA" id="ARBA00041576"/>
    </source>
</evidence>
<dbReference type="GO" id="GO:0006107">
    <property type="term" value="P:oxaloacetate metabolic process"/>
    <property type="evidence" value="ECO:0007669"/>
    <property type="project" value="TreeGrafter"/>
</dbReference>
<reference evidence="8" key="1">
    <citation type="submission" date="2022-01" db="EMBL/GenBank/DDBJ databases">
        <authorList>
            <person name="King R."/>
        </authorList>
    </citation>
    <scope>NUCLEOTIDE SEQUENCE</scope>
</reference>
<sequence>MMKIIRTSLVQMQVGADRLKNLENAAKLIADAKKLGAQLVALPECFNSPYGTNFFHEYAETIPNGPTSNMLSEAARENSVYLVGGTFPEIENNKYYNTCTVWNPHGKLIAKFKKMHLFDIDIPGKITFKESDILSPGSDLVTFDVEGVKVGLGICYDLRFEELAKLYRLQGCKVLIFPAAFNMTTGPIHFELLQRARAVDNQLFVCAISPARNESGYIAWGHSQITSPWGKVMVQAKDKEEIIQADIDLTECDDVRRQIPIFYQRRIDLYDTIKKK</sequence>
<dbReference type="GO" id="GO:0005739">
    <property type="term" value="C:mitochondrion"/>
    <property type="evidence" value="ECO:0007669"/>
    <property type="project" value="TreeGrafter"/>
</dbReference>
<evidence type="ECO:0000256" key="4">
    <source>
        <dbReference type="ARBA" id="ARBA00039118"/>
    </source>
</evidence>
<dbReference type="OrthoDB" id="10250282at2759"/>
<dbReference type="PANTHER" id="PTHR23088:SF30">
    <property type="entry name" value="OMEGA-AMIDASE NIT2"/>
    <property type="match status" value="1"/>
</dbReference>
<evidence type="ECO:0000256" key="6">
    <source>
        <dbReference type="ARBA" id="ARBA00048745"/>
    </source>
</evidence>